<sequence length="135" mass="14194">MDCRTSEENTLRRETAVDVGRAARRAALTGAVRPLKAAARVVRPINPTSGKNYSLDTNVLTPLGFWSPSALVFFQTDAPRELPELTGPLGLDDGHASASAGSASAPPVALITVTVRTGAVGNPARVRRQYGRGIT</sequence>
<comment type="caution">
    <text evidence="1">The sequence shown here is derived from an EMBL/GenBank/DDBJ whole genome shotgun (WGS) entry which is preliminary data.</text>
</comment>
<accession>A0ABP0JKP5</accession>
<evidence type="ECO:0000313" key="2">
    <source>
        <dbReference type="Proteomes" id="UP001642464"/>
    </source>
</evidence>
<proteinExistence type="predicted"/>
<dbReference type="Proteomes" id="UP001642464">
    <property type="component" value="Unassembled WGS sequence"/>
</dbReference>
<protein>
    <submittedName>
        <fullName evidence="1">Uncharacterized protein</fullName>
    </submittedName>
</protein>
<evidence type="ECO:0000313" key="1">
    <source>
        <dbReference type="EMBL" id="CAK9014944.1"/>
    </source>
</evidence>
<keyword evidence="2" id="KW-1185">Reference proteome</keyword>
<organism evidence="1 2">
    <name type="scientific">Durusdinium trenchii</name>
    <dbReference type="NCBI Taxonomy" id="1381693"/>
    <lineage>
        <taxon>Eukaryota</taxon>
        <taxon>Sar</taxon>
        <taxon>Alveolata</taxon>
        <taxon>Dinophyceae</taxon>
        <taxon>Suessiales</taxon>
        <taxon>Symbiodiniaceae</taxon>
        <taxon>Durusdinium</taxon>
    </lineage>
</organism>
<dbReference type="EMBL" id="CAXAMM010007668">
    <property type="protein sequence ID" value="CAK9014944.1"/>
    <property type="molecule type" value="Genomic_DNA"/>
</dbReference>
<name>A0ABP0JKP5_9DINO</name>
<gene>
    <name evidence="1" type="ORF">SCF082_LOCUS12542</name>
</gene>
<reference evidence="1 2" key="1">
    <citation type="submission" date="2024-02" db="EMBL/GenBank/DDBJ databases">
        <authorList>
            <person name="Chen Y."/>
            <person name="Shah S."/>
            <person name="Dougan E. K."/>
            <person name="Thang M."/>
            <person name="Chan C."/>
        </authorList>
    </citation>
    <scope>NUCLEOTIDE SEQUENCE [LARGE SCALE GENOMIC DNA]</scope>
</reference>